<dbReference type="Proteomes" id="UP000224634">
    <property type="component" value="Unassembled WGS sequence"/>
</dbReference>
<dbReference type="EMBL" id="PDNA01000065">
    <property type="protein sequence ID" value="PGH17378.1"/>
    <property type="molecule type" value="Genomic_DNA"/>
</dbReference>
<comment type="caution">
    <text evidence="2">The sequence shown here is derived from an EMBL/GenBank/DDBJ whole genome shotgun (WGS) entry which is preliminary data.</text>
</comment>
<evidence type="ECO:0000256" key="1">
    <source>
        <dbReference type="SAM" id="SignalP"/>
    </source>
</evidence>
<organism evidence="2 3">
    <name type="scientific">Polytolypa hystricis (strain UAMH7299)</name>
    <dbReference type="NCBI Taxonomy" id="1447883"/>
    <lineage>
        <taxon>Eukaryota</taxon>
        <taxon>Fungi</taxon>
        <taxon>Dikarya</taxon>
        <taxon>Ascomycota</taxon>
        <taxon>Pezizomycotina</taxon>
        <taxon>Eurotiomycetes</taxon>
        <taxon>Eurotiomycetidae</taxon>
        <taxon>Onygenales</taxon>
        <taxon>Onygenales incertae sedis</taxon>
        <taxon>Polytolypa</taxon>
    </lineage>
</organism>
<protein>
    <recommendedName>
        <fullName evidence="4">Bys1 family protein</fullName>
    </recommendedName>
</protein>
<dbReference type="PANTHER" id="PTHR36195">
    <property type="entry name" value="DOMAIN PROTEIN, PUTATIVE (AFU_ORTHOLOGUE AFUA_5G01990)-RELATED-RELATED"/>
    <property type="match status" value="1"/>
</dbReference>
<reference evidence="2 3" key="1">
    <citation type="submission" date="2017-10" db="EMBL/GenBank/DDBJ databases">
        <title>Comparative genomics in systemic dimorphic fungi from Ajellomycetaceae.</title>
        <authorList>
            <person name="Munoz J.F."/>
            <person name="Mcewen J.G."/>
            <person name="Clay O.K."/>
            <person name="Cuomo C.A."/>
        </authorList>
    </citation>
    <scope>NUCLEOTIDE SEQUENCE [LARGE SCALE GENOMIC DNA]</scope>
    <source>
        <strain evidence="2 3">UAMH7299</strain>
    </source>
</reference>
<keyword evidence="3" id="KW-1185">Reference proteome</keyword>
<feature type="chain" id="PRO_5012835173" description="Bys1 family protein" evidence="1">
    <location>
        <begin position="21"/>
        <end position="154"/>
    </location>
</feature>
<sequence>MHISSIALAALAAFTPLASAVGSAVVKNNCDFTTYVYSVGSSPGAEHALDPGEAYSEGFHRDPVTGGIALKIFRVPNGISGPNPQTVFAYNLDDSQIWYDLSDVFGDPFEGHSLTLSPSDEACGVISWEDGKPPAGSQVKVCQSGSDLTLKLCG</sequence>
<dbReference type="STRING" id="1447883.A0A2B7Y8Y6"/>
<dbReference type="AlphaFoldDB" id="A0A2B7Y8Y6"/>
<accession>A0A2B7Y8Y6</accession>
<dbReference type="PANTHER" id="PTHR36195:SF4">
    <property type="entry name" value="DOMAIN PROTEIN, PUTATIVE (AFU_ORTHOLOGUE AFUA_5G01990)-RELATED"/>
    <property type="match status" value="1"/>
</dbReference>
<dbReference type="OrthoDB" id="3682664at2759"/>
<evidence type="ECO:0000313" key="3">
    <source>
        <dbReference type="Proteomes" id="UP000224634"/>
    </source>
</evidence>
<proteinExistence type="predicted"/>
<gene>
    <name evidence="2" type="ORF">AJ80_04833</name>
</gene>
<name>A0A2B7Y8Y6_POLH7</name>
<dbReference type="InterPro" id="IPR006771">
    <property type="entry name" value="CetA-like"/>
</dbReference>
<feature type="signal peptide" evidence="1">
    <location>
        <begin position="1"/>
        <end position="20"/>
    </location>
</feature>
<keyword evidence="1" id="KW-0732">Signal</keyword>
<evidence type="ECO:0008006" key="4">
    <source>
        <dbReference type="Google" id="ProtNLM"/>
    </source>
</evidence>
<evidence type="ECO:0000313" key="2">
    <source>
        <dbReference type="EMBL" id="PGH17378.1"/>
    </source>
</evidence>
<dbReference type="Pfam" id="PF04681">
    <property type="entry name" value="Bys1"/>
    <property type="match status" value="1"/>
</dbReference>